<dbReference type="GO" id="GO:0003677">
    <property type="term" value="F:DNA binding"/>
    <property type="evidence" value="ECO:0007669"/>
    <property type="project" value="InterPro"/>
</dbReference>
<comment type="similarity">
    <text evidence="2">Belongs to the AP endonuclease 2 family.</text>
</comment>
<dbReference type="Gene3D" id="3.20.20.150">
    <property type="entry name" value="Divalent-metal-dependent TIM barrel enzymes"/>
    <property type="match status" value="1"/>
</dbReference>
<keyword evidence="7" id="KW-0234">DNA repair</keyword>
<dbReference type="PROSITE" id="PS00729">
    <property type="entry name" value="AP_NUCLEASE_F2_1"/>
    <property type="match status" value="1"/>
</dbReference>
<evidence type="ECO:0000256" key="5">
    <source>
        <dbReference type="ARBA" id="ARBA00022801"/>
    </source>
</evidence>
<dbReference type="SUPFAM" id="SSF51658">
    <property type="entry name" value="Xylose isomerase-like"/>
    <property type="match status" value="1"/>
</dbReference>
<dbReference type="InterPro" id="IPR036237">
    <property type="entry name" value="Xyl_isomerase-like_sf"/>
</dbReference>
<dbReference type="GO" id="GO:0008270">
    <property type="term" value="F:zinc ion binding"/>
    <property type="evidence" value="ECO:0007669"/>
    <property type="project" value="InterPro"/>
</dbReference>
<keyword evidence="5" id="KW-0378">Hydrolase</keyword>
<dbReference type="InterPro" id="IPR013022">
    <property type="entry name" value="Xyl_isomerase-like_TIM-brl"/>
</dbReference>
<evidence type="ECO:0000256" key="3">
    <source>
        <dbReference type="ARBA" id="ARBA00022723"/>
    </source>
</evidence>
<reference evidence="9 10" key="1">
    <citation type="submission" date="2017-04" db="EMBL/GenBank/DDBJ databases">
        <title>Novel microbial lineages endemic to geothermal iron-oxide mats fill important gaps in the evolutionary history of Archaea.</title>
        <authorList>
            <person name="Jay Z.J."/>
            <person name="Beam J.P."/>
            <person name="Dlakic M."/>
            <person name="Rusch D.B."/>
            <person name="Kozubal M.A."/>
            <person name="Inskeep W.P."/>
        </authorList>
    </citation>
    <scope>NUCLEOTIDE SEQUENCE [LARGE SCALE GENOMIC DNA]</scope>
    <source>
        <strain evidence="9">OSP_D</strain>
    </source>
</reference>
<dbReference type="GO" id="GO:0003906">
    <property type="term" value="F:DNA-(apurinic or apyrimidinic site) endonuclease activity"/>
    <property type="evidence" value="ECO:0007669"/>
    <property type="project" value="TreeGrafter"/>
</dbReference>
<dbReference type="FunFam" id="3.20.20.150:FF:000017">
    <property type="entry name" value="Endonuclease IV related protein"/>
    <property type="match status" value="1"/>
</dbReference>
<dbReference type="GO" id="GO:0006284">
    <property type="term" value="P:base-excision repair"/>
    <property type="evidence" value="ECO:0007669"/>
    <property type="project" value="TreeGrafter"/>
</dbReference>
<evidence type="ECO:0000259" key="8">
    <source>
        <dbReference type="Pfam" id="PF01261"/>
    </source>
</evidence>
<dbReference type="PANTHER" id="PTHR21445:SF0">
    <property type="entry name" value="APURINIC-APYRIMIDINIC ENDONUCLEASE"/>
    <property type="match status" value="1"/>
</dbReference>
<dbReference type="EMBL" id="NEXC01000010">
    <property type="protein sequence ID" value="PSN83996.1"/>
    <property type="molecule type" value="Genomic_DNA"/>
</dbReference>
<proteinExistence type="inferred from homology"/>
<dbReference type="AlphaFoldDB" id="A0A2R6ACB1"/>
<dbReference type="Proteomes" id="UP000240880">
    <property type="component" value="Unassembled WGS sequence"/>
</dbReference>
<evidence type="ECO:0000313" key="10">
    <source>
        <dbReference type="Proteomes" id="UP000240880"/>
    </source>
</evidence>
<gene>
    <name evidence="9" type="ORF">B9Q01_02790</name>
</gene>
<keyword evidence="3" id="KW-0479">Metal-binding</keyword>
<sequence>MPKIYVGPAGVPISAKGGSTIDGIKTVRSLGLNAMEVEFVQGVRMSPEMAKEAGKVAKELNVRLSVHAPYFINLCSQEKQKVEASKKRIIDSADRAERMGADAVAIHVGFYGKRKPSECFESVCQAFEEIVESLKENGITNVKLGAETMAKESAFGTLEEVIQLSKRVKGVIPYIDWGHTFARLGGKIDYGQVIDLITSELGLLHINSHFESLVFKNGKYVDVHRPVSYETPPFKPLAQALLKRSVNATIICESPLLEQDALIMKKVLEELGYELE</sequence>
<dbReference type="Pfam" id="PF01261">
    <property type="entry name" value="AP_endonuc_2"/>
    <property type="match status" value="1"/>
</dbReference>
<keyword evidence="6" id="KW-0862">Zinc</keyword>
<keyword evidence="9" id="KW-0255">Endonuclease</keyword>
<evidence type="ECO:0000256" key="7">
    <source>
        <dbReference type="ARBA" id="ARBA00023204"/>
    </source>
</evidence>
<protein>
    <submittedName>
        <fullName evidence="9">Endonuclease IV</fullName>
    </submittedName>
</protein>
<evidence type="ECO:0000313" key="9">
    <source>
        <dbReference type="EMBL" id="PSN83996.1"/>
    </source>
</evidence>
<evidence type="ECO:0000256" key="6">
    <source>
        <dbReference type="ARBA" id="ARBA00022833"/>
    </source>
</evidence>
<accession>A0A2R6ACB1</accession>
<dbReference type="GO" id="GO:0008081">
    <property type="term" value="F:phosphoric diester hydrolase activity"/>
    <property type="evidence" value="ECO:0007669"/>
    <property type="project" value="TreeGrafter"/>
</dbReference>
<keyword evidence="4" id="KW-0227">DNA damage</keyword>
<dbReference type="InterPro" id="IPR018246">
    <property type="entry name" value="AP_endonuc_F2_Zn_BS"/>
</dbReference>
<name>A0A2R6ACB1_9ARCH</name>
<comment type="caution">
    <text evidence="9">The sequence shown here is derived from an EMBL/GenBank/DDBJ whole genome shotgun (WGS) entry which is preliminary data.</text>
</comment>
<feature type="domain" description="Xylose isomerase-like TIM barrel" evidence="8">
    <location>
        <begin position="25"/>
        <end position="255"/>
    </location>
</feature>
<evidence type="ECO:0000256" key="4">
    <source>
        <dbReference type="ARBA" id="ARBA00022763"/>
    </source>
</evidence>
<dbReference type="CDD" id="cd00019">
    <property type="entry name" value="AP2Ec"/>
    <property type="match status" value="1"/>
</dbReference>
<organism evidence="9 10">
    <name type="scientific">Candidatus Marsarchaeota G1 archaeon OSP_D</name>
    <dbReference type="NCBI Taxonomy" id="1978155"/>
    <lineage>
        <taxon>Archaea</taxon>
        <taxon>Candidatus Marsarchaeota</taxon>
        <taxon>Candidatus Marsarchaeota group 1</taxon>
    </lineage>
</organism>
<comment type="cofactor">
    <cofactor evidence="1">
        <name>Zn(2+)</name>
        <dbReference type="ChEBI" id="CHEBI:29105"/>
    </cofactor>
</comment>
<dbReference type="PANTHER" id="PTHR21445">
    <property type="entry name" value="ENDONUCLEASE IV ENDODEOXYRIBONUCLEASE IV"/>
    <property type="match status" value="1"/>
</dbReference>
<dbReference type="SMART" id="SM00518">
    <property type="entry name" value="AP2Ec"/>
    <property type="match status" value="1"/>
</dbReference>
<evidence type="ECO:0000256" key="2">
    <source>
        <dbReference type="ARBA" id="ARBA00005340"/>
    </source>
</evidence>
<dbReference type="InterPro" id="IPR001719">
    <property type="entry name" value="AP_endonuc_2"/>
</dbReference>
<keyword evidence="9" id="KW-0540">Nuclease</keyword>
<evidence type="ECO:0000256" key="1">
    <source>
        <dbReference type="ARBA" id="ARBA00001947"/>
    </source>
</evidence>